<feature type="transmembrane region" description="Helical" evidence="1">
    <location>
        <begin position="404"/>
        <end position="426"/>
    </location>
</feature>
<evidence type="ECO:0000313" key="2">
    <source>
        <dbReference type="EMBL" id="KAK2650754.1"/>
    </source>
</evidence>
<dbReference type="Proteomes" id="UP001280121">
    <property type="component" value="Unassembled WGS sequence"/>
</dbReference>
<gene>
    <name evidence="2" type="ORF">Ddye_018243</name>
</gene>
<protein>
    <submittedName>
        <fullName evidence="2">Uncharacterized protein</fullName>
    </submittedName>
</protein>
<name>A0AAD9UAQ2_9ROSI</name>
<dbReference type="InterPro" id="IPR004158">
    <property type="entry name" value="DUF247_pln"/>
</dbReference>
<keyword evidence="3" id="KW-1185">Reference proteome</keyword>
<proteinExistence type="predicted"/>
<dbReference type="PANTHER" id="PTHR31170">
    <property type="entry name" value="BNAC04G53230D PROTEIN"/>
    <property type="match status" value="1"/>
</dbReference>
<keyword evidence="1" id="KW-0472">Membrane</keyword>
<comment type="caution">
    <text evidence="2">The sequence shown here is derived from an EMBL/GenBank/DDBJ whole genome shotgun (WGS) entry which is preliminary data.</text>
</comment>
<dbReference type="Pfam" id="PF03140">
    <property type="entry name" value="DUF247"/>
    <property type="match status" value="1"/>
</dbReference>
<dbReference type="PANTHER" id="PTHR31170:SF9">
    <property type="entry name" value="PROTEIN, PUTATIVE (DUF247)-RELATED"/>
    <property type="match status" value="1"/>
</dbReference>
<accession>A0AAD9UAQ2</accession>
<keyword evidence="1" id="KW-0812">Transmembrane</keyword>
<sequence length="431" mass="50147">MGENGHQSSEYWSIDIAQENKSEEVLEAGPDCCIYRVPEYLRKINEAAYTPRLISIGPLHYGKFMGMENQKKRFWSEFWKRVNNAQKLEEFKIYIESQEQRIRDHYSVSSTLQSSKYVAMIQLDAVFIFEFFLRNYNDTDDFLLKSPSLCVSITADLLLLENQVPYSVLNHLYAVTFPGSPSFFRLSLSVFSNELKFNLLSLLIVEPNVKHFTDLLRHAFVMEVQPSESNRGGIFDVPTVTKLNESGLNFSGVKDKCYLDINLVKRKRGKWLPWFEVKWLPRFEVNELQIPRIKIYDETEGLFRNMMALEQFHYPTKTHMCNYVDLLDNLIDTVKDVDLLVEKEIIVNCVGDNKVIAKMFNRLGTHIILSDSPYYDIVKRMKAHYKYPWNHSKATLRSAYFSNLWTGTATVAAAFLLILTATQTVYSIMQD</sequence>
<dbReference type="EMBL" id="JANJYI010000005">
    <property type="protein sequence ID" value="KAK2650754.1"/>
    <property type="molecule type" value="Genomic_DNA"/>
</dbReference>
<organism evidence="2 3">
    <name type="scientific">Dipteronia dyeriana</name>
    <dbReference type="NCBI Taxonomy" id="168575"/>
    <lineage>
        <taxon>Eukaryota</taxon>
        <taxon>Viridiplantae</taxon>
        <taxon>Streptophyta</taxon>
        <taxon>Embryophyta</taxon>
        <taxon>Tracheophyta</taxon>
        <taxon>Spermatophyta</taxon>
        <taxon>Magnoliopsida</taxon>
        <taxon>eudicotyledons</taxon>
        <taxon>Gunneridae</taxon>
        <taxon>Pentapetalae</taxon>
        <taxon>rosids</taxon>
        <taxon>malvids</taxon>
        <taxon>Sapindales</taxon>
        <taxon>Sapindaceae</taxon>
        <taxon>Hippocastanoideae</taxon>
        <taxon>Acereae</taxon>
        <taxon>Dipteronia</taxon>
    </lineage>
</organism>
<reference evidence="2" key="1">
    <citation type="journal article" date="2023" name="Plant J.">
        <title>Genome sequences and population genomics provide insights into the demographic history, inbreeding, and mutation load of two 'living fossil' tree species of Dipteronia.</title>
        <authorList>
            <person name="Feng Y."/>
            <person name="Comes H.P."/>
            <person name="Chen J."/>
            <person name="Zhu S."/>
            <person name="Lu R."/>
            <person name="Zhang X."/>
            <person name="Li P."/>
            <person name="Qiu J."/>
            <person name="Olsen K.M."/>
            <person name="Qiu Y."/>
        </authorList>
    </citation>
    <scope>NUCLEOTIDE SEQUENCE</scope>
    <source>
        <strain evidence="2">KIB01</strain>
    </source>
</reference>
<dbReference type="AlphaFoldDB" id="A0AAD9UAQ2"/>
<evidence type="ECO:0000313" key="3">
    <source>
        <dbReference type="Proteomes" id="UP001280121"/>
    </source>
</evidence>
<keyword evidence="1" id="KW-1133">Transmembrane helix</keyword>
<evidence type="ECO:0000256" key="1">
    <source>
        <dbReference type="SAM" id="Phobius"/>
    </source>
</evidence>